<sequence length="63" mass="7191">MSYRLVQKKIGDLYVYTSPDLPGLYVAHPDEATALGQVPESIAAIERINARRDEREQVQKRYA</sequence>
<comment type="caution">
    <text evidence="1">The sequence shown here is derived from an EMBL/GenBank/DDBJ whole genome shotgun (WGS) entry which is preliminary data.</text>
</comment>
<organism evidence="1 2">
    <name type="scientific">Afipia clevelandensis ATCC 49720</name>
    <dbReference type="NCBI Taxonomy" id="883079"/>
    <lineage>
        <taxon>Bacteria</taxon>
        <taxon>Pseudomonadati</taxon>
        <taxon>Pseudomonadota</taxon>
        <taxon>Alphaproteobacteria</taxon>
        <taxon>Hyphomicrobiales</taxon>
        <taxon>Nitrobacteraceae</taxon>
        <taxon>Afipia</taxon>
    </lineage>
</organism>
<name>K8PDK9_9BRAD</name>
<proteinExistence type="predicted"/>
<keyword evidence="2" id="KW-1185">Reference proteome</keyword>
<accession>K8PDK9</accession>
<dbReference type="PATRIC" id="fig|883079.3.peg.1655"/>
<reference evidence="1 2" key="1">
    <citation type="submission" date="2012-04" db="EMBL/GenBank/DDBJ databases">
        <title>The Genome Sequence of Afipia clevelandensis ATCC 49720.</title>
        <authorList>
            <consortium name="The Broad Institute Genome Sequencing Platform"/>
            <person name="Earl A."/>
            <person name="Ward D."/>
            <person name="Feldgarden M."/>
            <person name="Gevers D."/>
            <person name="Huys G."/>
            <person name="Walker B."/>
            <person name="Young S.K."/>
            <person name="Zeng Q."/>
            <person name="Gargeya S."/>
            <person name="Fitzgerald M."/>
            <person name="Haas B."/>
            <person name="Abouelleil A."/>
            <person name="Alvarado L."/>
            <person name="Arachchi H.M."/>
            <person name="Berlin A."/>
            <person name="Chapman S.B."/>
            <person name="Goldberg J."/>
            <person name="Griggs A."/>
            <person name="Gujja S."/>
            <person name="Hansen M."/>
            <person name="Howarth C."/>
            <person name="Imamovic A."/>
            <person name="Larimer J."/>
            <person name="McCowen C."/>
            <person name="Montmayeur A."/>
            <person name="Murphy C."/>
            <person name="Neiman D."/>
            <person name="Pearson M."/>
            <person name="Priest M."/>
            <person name="Roberts A."/>
            <person name="Saif S."/>
            <person name="Shea T."/>
            <person name="Sisk P."/>
            <person name="Sykes S."/>
            <person name="Wortman J."/>
            <person name="Nusbaum C."/>
            <person name="Birren B."/>
        </authorList>
    </citation>
    <scope>NUCLEOTIDE SEQUENCE [LARGE SCALE GENOMIC DNA]</scope>
    <source>
        <strain evidence="1 2">ATCC 49720</strain>
    </source>
</reference>
<dbReference type="HOGENOM" id="CLU_2875665_0_0_5"/>
<evidence type="ECO:0000313" key="2">
    <source>
        <dbReference type="Proteomes" id="UP000001095"/>
    </source>
</evidence>
<dbReference type="EMBL" id="AGWY01000007">
    <property type="protein sequence ID" value="EKS37675.1"/>
    <property type="molecule type" value="Genomic_DNA"/>
</dbReference>
<dbReference type="Proteomes" id="UP000001095">
    <property type="component" value="Unassembled WGS sequence"/>
</dbReference>
<dbReference type="OrthoDB" id="9973068at2"/>
<protein>
    <submittedName>
        <fullName evidence="1">Uncharacterized protein</fullName>
    </submittedName>
</protein>
<dbReference type="AlphaFoldDB" id="K8PDK9"/>
<gene>
    <name evidence="1" type="ORF">HMPREF9696_01625</name>
</gene>
<evidence type="ECO:0000313" key="1">
    <source>
        <dbReference type="EMBL" id="EKS37675.1"/>
    </source>
</evidence>
<dbReference type="RefSeq" id="WP_002712491.1">
    <property type="nucleotide sequence ID" value="NZ_KB375281.1"/>
</dbReference>